<comment type="caution">
    <text evidence="3">The sequence shown here is derived from an EMBL/GenBank/DDBJ whole genome shotgun (WGS) entry which is preliminary data.</text>
</comment>
<evidence type="ECO:0000256" key="1">
    <source>
        <dbReference type="SAM" id="MobiDB-lite"/>
    </source>
</evidence>
<name>A0ABV1IBC5_9FIRM</name>
<gene>
    <name evidence="3" type="ORF">AAAU18_08470</name>
</gene>
<dbReference type="RefSeq" id="WP_055146845.1">
    <property type="nucleotide sequence ID" value="NZ_JBBNGJ010000005.1"/>
</dbReference>
<evidence type="ECO:0000256" key="2">
    <source>
        <dbReference type="SAM" id="SignalP"/>
    </source>
</evidence>
<evidence type="ECO:0000313" key="3">
    <source>
        <dbReference type="EMBL" id="MEQ2592937.1"/>
    </source>
</evidence>
<sequence length="329" mass="37338">MRRNRYWHIMGLILSLTGTACVASGCQSIHDKFDIIQSQITTSESNSTEPGLYEDKDAQYTESEKQSSISDKPTMEAYTQEDKNASEITKTEIDEAEVAATEKEVNEKRGQTLSYEEAEEIYCDLIYEHACKRDVCREDDGTLGDFSMDKYPYGEDTDGRYSIYIMDKGFSDVGYKISDIDGDGIYELLLADINSSMIYEVFTLEGDTPKMVLDSWERCRIDYCGDFILRTGSNGAANQEIIMYSLDGDIERAELLEVLMEGNAGRPDDSIMYGYMSYKNDENDLGQITEDTFDNYQNEWNSHKCIVPDLKSANDYLTDRITKAAAELN</sequence>
<feature type="signal peptide" evidence="2">
    <location>
        <begin position="1"/>
        <end position="22"/>
    </location>
</feature>
<evidence type="ECO:0000313" key="4">
    <source>
        <dbReference type="Proteomes" id="UP001494672"/>
    </source>
</evidence>
<protein>
    <recommendedName>
        <fullName evidence="5">VCBS repeat-containing protein</fullName>
    </recommendedName>
</protein>
<reference evidence="3 4" key="1">
    <citation type="submission" date="2024-04" db="EMBL/GenBank/DDBJ databases">
        <title>Human intestinal bacterial collection.</title>
        <authorList>
            <person name="Pauvert C."/>
            <person name="Hitch T.C.A."/>
            <person name="Clavel T."/>
        </authorList>
    </citation>
    <scope>NUCLEOTIDE SEQUENCE [LARGE SCALE GENOMIC DNA]</scope>
    <source>
        <strain evidence="3 4">CLA-AA-H181</strain>
    </source>
</reference>
<feature type="region of interest" description="Disordered" evidence="1">
    <location>
        <begin position="43"/>
        <end position="83"/>
    </location>
</feature>
<organism evidence="3 4">
    <name type="scientific">Coprococcus aceti</name>
    <dbReference type="NCBI Taxonomy" id="2981786"/>
    <lineage>
        <taxon>Bacteria</taxon>
        <taxon>Bacillati</taxon>
        <taxon>Bacillota</taxon>
        <taxon>Clostridia</taxon>
        <taxon>Lachnospirales</taxon>
        <taxon>Lachnospiraceae</taxon>
        <taxon>Coprococcus</taxon>
    </lineage>
</organism>
<dbReference type="EMBL" id="JBBNGJ010000005">
    <property type="protein sequence ID" value="MEQ2592937.1"/>
    <property type="molecule type" value="Genomic_DNA"/>
</dbReference>
<dbReference type="Proteomes" id="UP001494672">
    <property type="component" value="Unassembled WGS sequence"/>
</dbReference>
<keyword evidence="4" id="KW-1185">Reference proteome</keyword>
<proteinExistence type="predicted"/>
<feature type="chain" id="PRO_5045374656" description="VCBS repeat-containing protein" evidence="2">
    <location>
        <begin position="23"/>
        <end position="329"/>
    </location>
</feature>
<evidence type="ECO:0008006" key="5">
    <source>
        <dbReference type="Google" id="ProtNLM"/>
    </source>
</evidence>
<feature type="compositionally biased region" description="Basic and acidic residues" evidence="1">
    <location>
        <begin position="53"/>
        <end position="65"/>
    </location>
</feature>
<dbReference type="PROSITE" id="PS51257">
    <property type="entry name" value="PROKAR_LIPOPROTEIN"/>
    <property type="match status" value="1"/>
</dbReference>
<accession>A0ABV1IBC5</accession>
<keyword evidence="2" id="KW-0732">Signal</keyword>